<dbReference type="InterPro" id="IPR017930">
    <property type="entry name" value="Myb_dom"/>
</dbReference>
<feature type="region of interest" description="Disordered" evidence="1">
    <location>
        <begin position="286"/>
        <end position="332"/>
    </location>
</feature>
<evidence type="ECO:0000259" key="3">
    <source>
        <dbReference type="PROSITE" id="PS51294"/>
    </source>
</evidence>
<feature type="region of interest" description="Disordered" evidence="1">
    <location>
        <begin position="168"/>
        <end position="226"/>
    </location>
</feature>
<dbReference type="GO" id="GO:0005634">
    <property type="term" value="C:nucleus"/>
    <property type="evidence" value="ECO:0007669"/>
    <property type="project" value="TreeGrafter"/>
</dbReference>
<name>A0A2V0P9E7_9CHLO</name>
<feature type="domain" description="HTH myb-type" evidence="3">
    <location>
        <begin position="60"/>
        <end position="109"/>
    </location>
</feature>
<gene>
    <name evidence="4" type="ORF">Rsub_08553</name>
</gene>
<dbReference type="CDD" id="cd00167">
    <property type="entry name" value="SANT"/>
    <property type="match status" value="2"/>
</dbReference>
<dbReference type="AlphaFoldDB" id="A0A2V0P9E7"/>
<dbReference type="PANTHER" id="PTHR45614:SF25">
    <property type="entry name" value="MYB PROTEIN"/>
    <property type="match status" value="1"/>
</dbReference>
<evidence type="ECO:0000256" key="1">
    <source>
        <dbReference type="SAM" id="MobiDB-lite"/>
    </source>
</evidence>
<dbReference type="PROSITE" id="PS51294">
    <property type="entry name" value="HTH_MYB"/>
    <property type="match status" value="2"/>
</dbReference>
<comment type="caution">
    <text evidence="4">The sequence shown here is derived from an EMBL/GenBank/DDBJ whole genome shotgun (WGS) entry which is preliminary data.</text>
</comment>
<dbReference type="PANTHER" id="PTHR45614">
    <property type="entry name" value="MYB PROTEIN-RELATED"/>
    <property type="match status" value="1"/>
</dbReference>
<evidence type="ECO:0000313" key="5">
    <source>
        <dbReference type="Proteomes" id="UP000247498"/>
    </source>
</evidence>
<dbReference type="GO" id="GO:0000981">
    <property type="term" value="F:DNA-binding transcription factor activity, RNA polymerase II-specific"/>
    <property type="evidence" value="ECO:0007669"/>
    <property type="project" value="TreeGrafter"/>
</dbReference>
<dbReference type="PROSITE" id="PS50090">
    <property type="entry name" value="MYB_LIKE"/>
    <property type="match status" value="2"/>
</dbReference>
<dbReference type="Gene3D" id="1.10.10.60">
    <property type="entry name" value="Homeodomain-like"/>
    <property type="match status" value="2"/>
</dbReference>
<organism evidence="4 5">
    <name type="scientific">Raphidocelis subcapitata</name>
    <dbReference type="NCBI Taxonomy" id="307507"/>
    <lineage>
        <taxon>Eukaryota</taxon>
        <taxon>Viridiplantae</taxon>
        <taxon>Chlorophyta</taxon>
        <taxon>core chlorophytes</taxon>
        <taxon>Chlorophyceae</taxon>
        <taxon>CS clade</taxon>
        <taxon>Sphaeropleales</taxon>
        <taxon>Selenastraceae</taxon>
        <taxon>Raphidocelis</taxon>
    </lineage>
</organism>
<feature type="domain" description="Myb-like" evidence="2">
    <location>
        <begin position="55"/>
        <end position="105"/>
    </location>
</feature>
<sequence>MEQADYRKGAWSPEEDDMLLRMAARLGTRSWVAISKYVPGRSAKSCRLRWCNQLCPGVLKSPFNEWEQAVIVRAQDIYTNKWAAIAKLLPGRTDNAIKNHWNATLKRRLGSPAEPLNNPFLDAGRSLEWLLANRDARGPAPMQLGAPSEGGEEADDAEALDEAALAAAPPAARPALGGAQRGVVKRKKRPSRSASALATVAAASEAEALSAPGAPTTSGSSEPEERPLAFPACIPAAAAAAPSHAIALLPPPPLPVWRGARVSDPASEPCADAADAWPAAALPSTASASVSDASWRTTVDGPHLSSSASPFQQSSAPAAPAPAEGPGLDAQAAARQQQQAVLAEQAALLCQREALLRQQASELVLLQEQQRAEMRILEQQLQQQHQAQAAAAPVGALHAWPSVGGSGRLMSPAAYDMLMSQQAQQAQAQQQQQETESAADRARLCGMTRVQSMPCALPLAAAAAAPPPLPLAWHAEPTPPAFALASARSAPAPLGMCYAQPLAVPSAVAAGPAAPHGTHHALLGCGDAALGPAVCSAGLLFDDVPPADMEGFLFDL</sequence>
<feature type="compositionally biased region" description="Low complexity" evidence="1">
    <location>
        <begin position="192"/>
        <end position="211"/>
    </location>
</feature>
<dbReference type="Pfam" id="PF00249">
    <property type="entry name" value="Myb_DNA-binding"/>
    <property type="match status" value="2"/>
</dbReference>
<dbReference type="SUPFAM" id="SSF46689">
    <property type="entry name" value="Homeodomain-like"/>
    <property type="match status" value="1"/>
</dbReference>
<feature type="region of interest" description="Disordered" evidence="1">
    <location>
        <begin position="138"/>
        <end position="157"/>
    </location>
</feature>
<protein>
    <submittedName>
        <fullName evidence="4">Transcription factor-like</fullName>
    </submittedName>
</protein>
<dbReference type="EMBL" id="BDRX01000066">
    <property type="protein sequence ID" value="GBF95572.1"/>
    <property type="molecule type" value="Genomic_DNA"/>
</dbReference>
<reference evidence="4 5" key="1">
    <citation type="journal article" date="2018" name="Sci. Rep.">
        <title>Raphidocelis subcapitata (=Pseudokirchneriella subcapitata) provides an insight into genome evolution and environmental adaptations in the Sphaeropleales.</title>
        <authorList>
            <person name="Suzuki S."/>
            <person name="Yamaguchi H."/>
            <person name="Nakajima N."/>
            <person name="Kawachi M."/>
        </authorList>
    </citation>
    <scope>NUCLEOTIDE SEQUENCE [LARGE SCALE GENOMIC DNA]</scope>
    <source>
        <strain evidence="4 5">NIES-35</strain>
    </source>
</reference>
<keyword evidence="5" id="KW-1185">Reference proteome</keyword>
<feature type="compositionally biased region" description="Low complexity" evidence="1">
    <location>
        <begin position="168"/>
        <end position="178"/>
    </location>
</feature>
<dbReference type="InterPro" id="IPR001005">
    <property type="entry name" value="SANT/Myb"/>
</dbReference>
<feature type="domain" description="HTH myb-type" evidence="3">
    <location>
        <begin position="7"/>
        <end position="58"/>
    </location>
</feature>
<dbReference type="GO" id="GO:0000978">
    <property type="term" value="F:RNA polymerase II cis-regulatory region sequence-specific DNA binding"/>
    <property type="evidence" value="ECO:0007669"/>
    <property type="project" value="TreeGrafter"/>
</dbReference>
<feature type="domain" description="Myb-like" evidence="2">
    <location>
        <begin position="3"/>
        <end position="54"/>
    </location>
</feature>
<accession>A0A2V0P9E7</accession>
<proteinExistence type="predicted"/>
<dbReference type="InParanoid" id="A0A2V0P9E7"/>
<dbReference type="InterPro" id="IPR050560">
    <property type="entry name" value="MYB_TF"/>
</dbReference>
<feature type="compositionally biased region" description="Low complexity" evidence="1">
    <location>
        <begin position="305"/>
        <end position="332"/>
    </location>
</feature>
<dbReference type="InterPro" id="IPR009057">
    <property type="entry name" value="Homeodomain-like_sf"/>
</dbReference>
<dbReference type="SMART" id="SM00717">
    <property type="entry name" value="SANT"/>
    <property type="match status" value="2"/>
</dbReference>
<evidence type="ECO:0000313" key="4">
    <source>
        <dbReference type="EMBL" id="GBF95572.1"/>
    </source>
</evidence>
<dbReference type="Proteomes" id="UP000247498">
    <property type="component" value="Unassembled WGS sequence"/>
</dbReference>
<evidence type="ECO:0000259" key="2">
    <source>
        <dbReference type="PROSITE" id="PS50090"/>
    </source>
</evidence>
<dbReference type="OrthoDB" id="2143914at2759"/>